<accession>A0ABV1GZT6</accession>
<proteinExistence type="predicted"/>
<dbReference type="InterPro" id="IPR008969">
    <property type="entry name" value="CarboxyPept-like_regulatory"/>
</dbReference>
<keyword evidence="2" id="KW-1185">Reference proteome</keyword>
<dbReference type="Proteomes" id="UP001460202">
    <property type="component" value="Unassembled WGS sequence"/>
</dbReference>
<dbReference type="SUPFAM" id="SSF49464">
    <property type="entry name" value="Carboxypeptidase regulatory domain-like"/>
    <property type="match status" value="1"/>
</dbReference>
<evidence type="ECO:0000313" key="2">
    <source>
        <dbReference type="Proteomes" id="UP001460202"/>
    </source>
</evidence>
<comment type="caution">
    <text evidence="1">The sequence shown here is derived from an EMBL/GenBank/DDBJ whole genome shotgun (WGS) entry which is preliminary data.</text>
</comment>
<evidence type="ECO:0000313" key="1">
    <source>
        <dbReference type="EMBL" id="MEQ2545577.1"/>
    </source>
</evidence>
<gene>
    <name evidence="1" type="ORF">WMO46_11550</name>
</gene>
<dbReference type="EMBL" id="JBBMFL010000014">
    <property type="protein sequence ID" value="MEQ2545577.1"/>
    <property type="molecule type" value="Genomic_DNA"/>
</dbReference>
<dbReference type="Pfam" id="PF13715">
    <property type="entry name" value="CarbopepD_reg_2"/>
    <property type="match status" value="1"/>
</dbReference>
<organism evidence="1 2">
    <name type="scientific">Alistipes intestinihominis</name>
    <dbReference type="NCBI Taxonomy" id="3133172"/>
    <lineage>
        <taxon>Bacteria</taxon>
        <taxon>Pseudomonadati</taxon>
        <taxon>Bacteroidota</taxon>
        <taxon>Bacteroidia</taxon>
        <taxon>Bacteroidales</taxon>
        <taxon>Rikenellaceae</taxon>
        <taxon>Alistipes</taxon>
    </lineage>
</organism>
<protein>
    <submittedName>
        <fullName evidence="1">Carboxypeptidase-like regulatory domain-containing protein</fullName>
    </submittedName>
</protein>
<sequence>MLLLLPASAQPSADSGRKIRVSGRVVDSKGFVIAGATVLVKNGSAGTVSDAQGNFQLTVPQGATLQVSFLGYESREISAIGGGNP</sequence>
<reference evidence="1 2" key="1">
    <citation type="submission" date="2024-03" db="EMBL/GenBank/DDBJ databases">
        <title>Human intestinal bacterial collection.</title>
        <authorList>
            <person name="Pauvert C."/>
            <person name="Hitch T.C.A."/>
            <person name="Clavel T."/>
        </authorList>
    </citation>
    <scope>NUCLEOTIDE SEQUENCE [LARGE SCALE GENOMIC DNA]</scope>
    <source>
        <strain evidence="1 2">CLA-KB-H122</strain>
    </source>
</reference>
<dbReference type="RefSeq" id="WP_019151032.1">
    <property type="nucleotide sequence ID" value="NZ_JBBMFL010000014.1"/>
</dbReference>
<name>A0ABV1GZT6_9BACT</name>
<dbReference type="Gene3D" id="2.60.40.1120">
    <property type="entry name" value="Carboxypeptidase-like, regulatory domain"/>
    <property type="match status" value="1"/>
</dbReference>